<name>A0A941ENF5_9ACTN</name>
<dbReference type="EMBL" id="JAGSOG010000102">
    <property type="protein sequence ID" value="MBR7835625.1"/>
    <property type="molecule type" value="Genomic_DNA"/>
</dbReference>
<dbReference type="InterPro" id="IPR049221">
    <property type="entry name" value="DUF6869"/>
</dbReference>
<evidence type="ECO:0000259" key="1">
    <source>
        <dbReference type="Pfam" id="PF21746"/>
    </source>
</evidence>
<dbReference type="AlphaFoldDB" id="A0A941ENF5"/>
<dbReference type="Pfam" id="PF21746">
    <property type="entry name" value="DUF6869"/>
    <property type="match status" value="1"/>
</dbReference>
<sequence length="114" mass="12601">MTDDLDELARAWWEGRRLADGTRDERKRWSLGEPADVAAAWERVQRIVGDGGEPALELVLALLRGSPDEAGYAMVGAGPLEDVVTRYGNDLAPRLDELARQSPAFRRALASVWL</sequence>
<keyword evidence="3" id="KW-1185">Reference proteome</keyword>
<proteinExistence type="predicted"/>
<comment type="caution">
    <text evidence="2">The sequence shown here is derived from an EMBL/GenBank/DDBJ whole genome shotgun (WGS) entry which is preliminary data.</text>
</comment>
<dbReference type="RefSeq" id="WP_212530116.1">
    <property type="nucleotide sequence ID" value="NZ_JAGSOG010000102.1"/>
</dbReference>
<gene>
    <name evidence="2" type="ORF">KDL01_20285</name>
</gene>
<evidence type="ECO:0000313" key="2">
    <source>
        <dbReference type="EMBL" id="MBR7835625.1"/>
    </source>
</evidence>
<accession>A0A941ENF5</accession>
<feature type="domain" description="DUF6869" evidence="1">
    <location>
        <begin position="39"/>
        <end position="113"/>
    </location>
</feature>
<dbReference type="Proteomes" id="UP000675781">
    <property type="component" value="Unassembled WGS sequence"/>
</dbReference>
<evidence type="ECO:0000313" key="3">
    <source>
        <dbReference type="Proteomes" id="UP000675781"/>
    </source>
</evidence>
<organism evidence="2 3">
    <name type="scientific">Actinospica durhamensis</name>
    <dbReference type="NCBI Taxonomy" id="1508375"/>
    <lineage>
        <taxon>Bacteria</taxon>
        <taxon>Bacillati</taxon>
        <taxon>Actinomycetota</taxon>
        <taxon>Actinomycetes</taxon>
        <taxon>Catenulisporales</taxon>
        <taxon>Actinospicaceae</taxon>
        <taxon>Actinospica</taxon>
    </lineage>
</organism>
<protein>
    <recommendedName>
        <fullName evidence="1">DUF6869 domain-containing protein</fullName>
    </recommendedName>
</protein>
<reference evidence="2" key="1">
    <citation type="submission" date="2021-04" db="EMBL/GenBank/DDBJ databases">
        <title>Genome based classification of Actinospica acidithermotolerans sp. nov., an actinobacterium isolated from an Indonesian hot spring.</title>
        <authorList>
            <person name="Kusuma A.B."/>
            <person name="Putra K.E."/>
            <person name="Nafisah S."/>
            <person name="Loh J."/>
            <person name="Nouioui I."/>
            <person name="Goodfellow M."/>
        </authorList>
    </citation>
    <scope>NUCLEOTIDE SEQUENCE</scope>
    <source>
        <strain evidence="2">CSCA 57</strain>
    </source>
</reference>